<sequence>MPENTILSENGVIVHDVSYDPNAICIDLCELDECGARGVARVPILIDAWTPEAGRRRGSFYATMLCDWMAADIEDLKEHRYEREVLFEVDSMACDDPAPGHESVDVACSARRHLECLEGGLREALEEAAEDAMAEMVKIEAREAA</sequence>
<name>A0ABS1DJC0_9PROT</name>
<protein>
    <submittedName>
        <fullName evidence="1">Uncharacterized protein</fullName>
    </submittedName>
</protein>
<proteinExistence type="predicted"/>
<comment type="caution">
    <text evidence="1">The sequence shown here is derived from an EMBL/GenBank/DDBJ whole genome shotgun (WGS) entry which is preliminary data.</text>
</comment>
<gene>
    <name evidence="1" type="ORF">CKO28_18790</name>
</gene>
<dbReference type="EMBL" id="NRRL01000074">
    <property type="protein sequence ID" value="MBK1670086.1"/>
    <property type="molecule type" value="Genomic_DNA"/>
</dbReference>
<reference evidence="1 2" key="1">
    <citation type="journal article" date="2020" name="Microorganisms">
        <title>Osmotic Adaptation and Compatible Solute Biosynthesis of Phototrophic Bacteria as Revealed from Genome Analyses.</title>
        <authorList>
            <person name="Imhoff J.F."/>
            <person name="Rahn T."/>
            <person name="Kunzel S."/>
            <person name="Keller A."/>
            <person name="Neulinger S.C."/>
        </authorList>
    </citation>
    <scope>NUCLEOTIDE SEQUENCE [LARGE SCALE GENOMIC DNA]</scope>
    <source>
        <strain evidence="1 2">DSM 9895</strain>
    </source>
</reference>
<evidence type="ECO:0000313" key="2">
    <source>
        <dbReference type="Proteomes" id="UP001296873"/>
    </source>
</evidence>
<evidence type="ECO:0000313" key="1">
    <source>
        <dbReference type="EMBL" id="MBK1670086.1"/>
    </source>
</evidence>
<accession>A0ABS1DJC0</accession>
<keyword evidence="2" id="KW-1185">Reference proteome</keyword>
<dbReference type="RefSeq" id="WP_200342435.1">
    <property type="nucleotide sequence ID" value="NZ_NRRL01000074.1"/>
</dbReference>
<dbReference type="Proteomes" id="UP001296873">
    <property type="component" value="Unassembled WGS sequence"/>
</dbReference>
<organism evidence="1 2">
    <name type="scientific">Rhodovibrio sodomensis</name>
    <dbReference type="NCBI Taxonomy" id="1088"/>
    <lineage>
        <taxon>Bacteria</taxon>
        <taxon>Pseudomonadati</taxon>
        <taxon>Pseudomonadota</taxon>
        <taxon>Alphaproteobacteria</taxon>
        <taxon>Rhodospirillales</taxon>
        <taxon>Rhodovibrionaceae</taxon>
        <taxon>Rhodovibrio</taxon>
    </lineage>
</organism>